<dbReference type="Pfam" id="PF18911">
    <property type="entry name" value="PKD_4"/>
    <property type="match status" value="3"/>
</dbReference>
<organism evidence="2 3">
    <name type="scientific">Dyadobacter psychrophilus</name>
    <dbReference type="NCBI Taxonomy" id="651661"/>
    <lineage>
        <taxon>Bacteria</taxon>
        <taxon>Pseudomonadati</taxon>
        <taxon>Bacteroidota</taxon>
        <taxon>Cytophagia</taxon>
        <taxon>Cytophagales</taxon>
        <taxon>Spirosomataceae</taxon>
        <taxon>Dyadobacter</taxon>
    </lineage>
</organism>
<dbReference type="AlphaFoldDB" id="A0A1T5BK33"/>
<dbReference type="InterPro" id="IPR035986">
    <property type="entry name" value="PKD_dom_sf"/>
</dbReference>
<dbReference type="PANTHER" id="PTHR36842">
    <property type="entry name" value="PROTEIN TOLB HOMOLOG"/>
    <property type="match status" value="1"/>
</dbReference>
<dbReference type="SUPFAM" id="SSF49299">
    <property type="entry name" value="PKD domain"/>
    <property type="match status" value="3"/>
</dbReference>
<accession>A0A1T5BK33</accession>
<evidence type="ECO:0000313" key="3">
    <source>
        <dbReference type="Proteomes" id="UP000190897"/>
    </source>
</evidence>
<dbReference type="Gene3D" id="2.60.40.10">
    <property type="entry name" value="Immunoglobulins"/>
    <property type="match status" value="3"/>
</dbReference>
<feature type="domain" description="PKD" evidence="1">
    <location>
        <begin position="140"/>
        <end position="195"/>
    </location>
</feature>
<reference evidence="3" key="1">
    <citation type="submission" date="2017-02" db="EMBL/GenBank/DDBJ databases">
        <authorList>
            <person name="Varghese N."/>
            <person name="Submissions S."/>
        </authorList>
    </citation>
    <scope>NUCLEOTIDE SEQUENCE [LARGE SCALE GENOMIC DNA]</scope>
    <source>
        <strain evidence="3">DSM 22270</strain>
    </source>
</reference>
<dbReference type="SMART" id="SM00089">
    <property type="entry name" value="PKD"/>
    <property type="match status" value="3"/>
</dbReference>
<evidence type="ECO:0000259" key="1">
    <source>
        <dbReference type="PROSITE" id="PS50093"/>
    </source>
</evidence>
<protein>
    <submittedName>
        <fullName evidence="2">PKD domain-containing protein</fullName>
    </submittedName>
</protein>
<proteinExistence type="predicted"/>
<dbReference type="CDD" id="cd00146">
    <property type="entry name" value="PKD"/>
    <property type="match status" value="2"/>
</dbReference>
<sequence>MISKIPFILIALVTAACSMQEPGAPKADFETSGGDCQAPCQIKFKDLSINKGVYNWKYDWAFKDSTSFSSEQDPVFTFVKAGKYQVVLTISNAKYGSDSAEKTITITAPIAPVAEFNVTGNNCQAPCEISFTNLSTNAKTFKWEFGDSSAVNTEQSPKHTFNKAGAYKVILTALNETVSDTAVKIVTILAVSKALEADFDIVPKDTTRADSTIYSFINKSKNATSYLWDFGDKTQIATASPTHAFPRTAKDVTYTISLSAISGSQVNKKTKTLTVKKK</sequence>
<dbReference type="InterPro" id="IPR013783">
    <property type="entry name" value="Ig-like_fold"/>
</dbReference>
<dbReference type="Proteomes" id="UP000190897">
    <property type="component" value="Unassembled WGS sequence"/>
</dbReference>
<dbReference type="RefSeq" id="WP_082212988.1">
    <property type="nucleotide sequence ID" value="NZ_FUZA01000001.1"/>
</dbReference>
<name>A0A1T5BK33_9BACT</name>
<dbReference type="InterPro" id="IPR000601">
    <property type="entry name" value="PKD_dom"/>
</dbReference>
<dbReference type="PROSITE" id="PS50093">
    <property type="entry name" value="PKD"/>
    <property type="match status" value="2"/>
</dbReference>
<keyword evidence="3" id="KW-1185">Reference proteome</keyword>
<dbReference type="EMBL" id="FUZA01000001">
    <property type="protein sequence ID" value="SKB47379.1"/>
    <property type="molecule type" value="Genomic_DNA"/>
</dbReference>
<dbReference type="STRING" id="651661.SAMN05660293_00399"/>
<dbReference type="PANTHER" id="PTHR36842:SF1">
    <property type="entry name" value="PROTEIN TOLB"/>
    <property type="match status" value="1"/>
</dbReference>
<dbReference type="InterPro" id="IPR022409">
    <property type="entry name" value="PKD/Chitinase_dom"/>
</dbReference>
<dbReference type="OrthoDB" id="7794186at2"/>
<gene>
    <name evidence="2" type="ORF">SAMN05660293_00399</name>
</gene>
<dbReference type="PROSITE" id="PS51257">
    <property type="entry name" value="PROKAR_LIPOPROTEIN"/>
    <property type="match status" value="1"/>
</dbReference>
<evidence type="ECO:0000313" key="2">
    <source>
        <dbReference type="EMBL" id="SKB47379.1"/>
    </source>
</evidence>
<feature type="domain" description="PKD" evidence="1">
    <location>
        <begin position="58"/>
        <end position="113"/>
    </location>
</feature>